<reference evidence="3" key="1">
    <citation type="submission" date="2024-06" db="EMBL/GenBank/DDBJ databases">
        <title>Draft Genome Sequence of Deinococcus sonorensis Type Strain KR-87, a Biofilm Producing Representative of the Genus Deinococcus.</title>
        <authorList>
            <person name="Boren L.S."/>
            <person name="Grosso R.A."/>
            <person name="Hugenberg-Cox A.N."/>
            <person name="Hill J.T.E."/>
            <person name="Albert C.M."/>
            <person name="Tuohy J.M."/>
        </authorList>
    </citation>
    <scope>NUCLEOTIDE SEQUENCE</scope>
    <source>
        <strain evidence="3">KR-87</strain>
    </source>
</reference>
<dbReference type="CDD" id="cd00077">
    <property type="entry name" value="HDc"/>
    <property type="match status" value="1"/>
</dbReference>
<dbReference type="InterPro" id="IPR052020">
    <property type="entry name" value="Cyclic_di-GMP/3'3'-cGAMP_PDE"/>
</dbReference>
<dbReference type="PROSITE" id="PS51832">
    <property type="entry name" value="HD_GYP"/>
    <property type="match status" value="1"/>
</dbReference>
<organism evidence="3">
    <name type="scientific">Deinococcus sonorensis KR-87</name>
    <dbReference type="NCBI Taxonomy" id="694439"/>
    <lineage>
        <taxon>Bacteria</taxon>
        <taxon>Thermotogati</taxon>
        <taxon>Deinococcota</taxon>
        <taxon>Deinococci</taxon>
        <taxon>Deinococcales</taxon>
        <taxon>Deinococcaceae</taxon>
        <taxon>Deinococcus</taxon>
    </lineage>
</organism>
<evidence type="ECO:0000313" key="3">
    <source>
        <dbReference type="EMBL" id="XBV85783.1"/>
    </source>
</evidence>
<dbReference type="PANTHER" id="PTHR45228">
    <property type="entry name" value="CYCLIC DI-GMP PHOSPHODIESTERASE TM_0186-RELATED"/>
    <property type="match status" value="1"/>
</dbReference>
<dbReference type="EMBL" id="CP158299">
    <property type="protein sequence ID" value="XBV85783.1"/>
    <property type="molecule type" value="Genomic_DNA"/>
</dbReference>
<dbReference type="SUPFAM" id="SSF109604">
    <property type="entry name" value="HD-domain/PDEase-like"/>
    <property type="match status" value="1"/>
</dbReference>
<feature type="domain" description="HD-GYP" evidence="2">
    <location>
        <begin position="138"/>
        <end position="334"/>
    </location>
</feature>
<dbReference type="InterPro" id="IPR037522">
    <property type="entry name" value="HD_GYP_dom"/>
</dbReference>
<feature type="region of interest" description="Disordered" evidence="1">
    <location>
        <begin position="1"/>
        <end position="21"/>
    </location>
</feature>
<evidence type="ECO:0000259" key="2">
    <source>
        <dbReference type="PROSITE" id="PS51832"/>
    </source>
</evidence>
<protein>
    <submittedName>
        <fullName evidence="3">HD-GYP domain-containing protein</fullName>
        <ecNumber evidence="3">3.1.4.-</ecNumber>
    </submittedName>
</protein>
<dbReference type="AlphaFoldDB" id="A0AAU7UCY0"/>
<gene>
    <name evidence="3" type="ORF">ABOD76_05610</name>
</gene>
<dbReference type="EC" id="3.1.4.-" evidence="3"/>
<dbReference type="PANTHER" id="PTHR45228:SF8">
    <property type="entry name" value="TWO-COMPONENT RESPONSE REGULATOR-RELATED"/>
    <property type="match status" value="1"/>
</dbReference>
<dbReference type="InterPro" id="IPR003607">
    <property type="entry name" value="HD/PDEase_dom"/>
</dbReference>
<feature type="compositionally biased region" description="Polar residues" evidence="1">
    <location>
        <begin position="1"/>
        <end position="17"/>
    </location>
</feature>
<dbReference type="SMART" id="SM00471">
    <property type="entry name" value="HDc"/>
    <property type="match status" value="1"/>
</dbReference>
<dbReference type="KEGG" id="dsc:ABOD76_05610"/>
<proteinExistence type="predicted"/>
<dbReference type="Pfam" id="PF13487">
    <property type="entry name" value="HD_5"/>
    <property type="match status" value="1"/>
</dbReference>
<keyword evidence="3" id="KW-0378">Hydrolase</keyword>
<dbReference type="SUPFAM" id="SSF55785">
    <property type="entry name" value="PYP-like sensor domain (PAS domain)"/>
    <property type="match status" value="1"/>
</dbReference>
<evidence type="ECO:0000256" key="1">
    <source>
        <dbReference type="SAM" id="MobiDB-lite"/>
    </source>
</evidence>
<dbReference type="InterPro" id="IPR035965">
    <property type="entry name" value="PAS-like_dom_sf"/>
</dbReference>
<dbReference type="Gene3D" id="1.10.3210.10">
    <property type="entry name" value="Hypothetical protein af1432"/>
    <property type="match status" value="1"/>
</dbReference>
<sequence>MSQSNDPVVPATLTTQQRDLDRTPLGQDPLLALQPSALFLLDDTGVVRRVGGAWQQVTGIAPADAVGQPLSSWLRLPNTLFPEGLFTVSGHCDEAILTGVSGARRVRVVWQRQGRQIAGHLEQHTLSARAAYEASVREQQAQEALDEALSCLGASLDAVHGAHVQRMSRYAIRLAEAAGLSAEEVRWVRWGASLHDVGKSRVPAEILWKQGPLTPTEFEVLLHHPSWGAQLVEELTFLPLPVREAILHHHERYDGQGYPAGLSADTIPLTARVVAIADVFDALTSVRSYKPAWSYQQAAEHLVQGAGRQFDPWLVRVFVLDVLHFESLRDQLDQPAG</sequence>
<dbReference type="RefSeq" id="WP_350243825.1">
    <property type="nucleotide sequence ID" value="NZ_CP158299.1"/>
</dbReference>
<accession>A0AAU7UCY0</accession>
<dbReference type="GO" id="GO:0016787">
    <property type="term" value="F:hydrolase activity"/>
    <property type="evidence" value="ECO:0007669"/>
    <property type="project" value="UniProtKB-KW"/>
</dbReference>
<name>A0AAU7UCY0_9DEIO</name>